<gene>
    <name evidence="1" type="ORF">GB864_10660</name>
</gene>
<evidence type="ECO:0000313" key="2">
    <source>
        <dbReference type="Proteomes" id="UP000438182"/>
    </source>
</evidence>
<dbReference type="EMBL" id="WSTA01000044">
    <property type="protein sequence ID" value="MWB99008.1"/>
    <property type="molecule type" value="Genomic_DNA"/>
</dbReference>
<comment type="caution">
    <text evidence="1">The sequence shown here is derived from an EMBL/GenBank/DDBJ whole genome shotgun (WGS) entry which is preliminary data.</text>
</comment>
<protein>
    <submittedName>
        <fullName evidence="1">Uncharacterized protein</fullName>
    </submittedName>
</protein>
<dbReference type="AlphaFoldDB" id="A0A6I4NXN5"/>
<proteinExistence type="predicted"/>
<dbReference type="Gene3D" id="3.30.1360.40">
    <property type="match status" value="1"/>
</dbReference>
<name>A0A6I4NXN5_9MICO</name>
<keyword evidence="2" id="KW-1185">Reference proteome</keyword>
<organism evidence="1 2">
    <name type="scientific">Agromyces seonyuensis</name>
    <dbReference type="NCBI Taxonomy" id="2662446"/>
    <lineage>
        <taxon>Bacteria</taxon>
        <taxon>Bacillati</taxon>
        <taxon>Actinomycetota</taxon>
        <taxon>Actinomycetes</taxon>
        <taxon>Micrococcales</taxon>
        <taxon>Microbacteriaceae</taxon>
        <taxon>Agromyces</taxon>
    </lineage>
</organism>
<sequence>MSPPTLRPLGDDDVLVECGSPSAVVALAHGLAASPPAWLLETVPAARTLRLRLARNAPRGADLAACLD</sequence>
<feature type="non-terminal residue" evidence="1">
    <location>
        <position position="68"/>
    </location>
</feature>
<evidence type="ECO:0000313" key="1">
    <source>
        <dbReference type="EMBL" id="MWB99008.1"/>
    </source>
</evidence>
<dbReference type="SUPFAM" id="SSF160467">
    <property type="entry name" value="PH0987 N-terminal domain-like"/>
    <property type="match status" value="1"/>
</dbReference>
<accession>A0A6I4NXN5</accession>
<reference evidence="1 2" key="1">
    <citation type="submission" date="2019-12" db="EMBL/GenBank/DDBJ databases">
        <authorList>
            <person name="Kim Y.S."/>
        </authorList>
    </citation>
    <scope>NUCLEOTIDE SEQUENCE [LARGE SCALE GENOMIC DNA]</scope>
    <source>
        <strain evidence="1 2">MMS17-SY077</strain>
    </source>
</reference>
<dbReference type="Proteomes" id="UP000438182">
    <property type="component" value="Unassembled WGS sequence"/>
</dbReference>